<sequence>MPDMVTPAPTQTGYWTEERLMMRDMARDFAMNEVLPVANKLDPEKGDIPQDLIDKMGELGFFGILIPEEYGGLGLGYFEYCIVAEELSRAWMCAGSIIARGNTFYRSIPARNETEKREKIALMAEGKYLGAMAMSEPNAGSDVASITCRARRENDDWVVTGNKYWCTFADRANFLNVVCRTDTDPNAPRWAGLTSIMFEKKPGTFPKGVSSASIPKIGYFGWKTFELAFDEARTPALPSREFDGGAFKAIASGLEGARAHTAARSIGLAQAALEDAIAFSKERVQFGQPISDFQAIRFKLATMATEIEAARQLMYHVCNEIDSGRRCDKEAAMVKYYAAEMAERTTSEALQILGGAGYTTLHAVERYWRDARLTKIFEGSSEIQQRIISDAILGKPTKT</sequence>
<reference evidence="10 11" key="1">
    <citation type="journal article" date="2014" name="Antonie Van Leeuwenhoek">
        <title>Hyphomonas beringensis sp. nov. and Hyphomonas chukchiensis sp. nov., isolated from surface seawater of the Bering Sea and Chukchi Sea.</title>
        <authorList>
            <person name="Li C."/>
            <person name="Lai Q."/>
            <person name="Li G."/>
            <person name="Dong C."/>
            <person name="Wang J."/>
            <person name="Liao Y."/>
            <person name="Shao Z."/>
        </authorList>
    </citation>
    <scope>NUCLEOTIDE SEQUENCE [LARGE SCALE GENOMIC DNA]</scope>
    <source>
        <strain evidence="10 11">MHS-3</strain>
    </source>
</reference>
<dbReference type="SUPFAM" id="SSF56645">
    <property type="entry name" value="Acyl-CoA dehydrogenase NM domain-like"/>
    <property type="match status" value="1"/>
</dbReference>
<proteinExistence type="inferred from homology"/>
<accession>A0A069E9K7</accession>
<comment type="similarity">
    <text evidence="2 6">Belongs to the acyl-CoA dehydrogenase family.</text>
</comment>
<keyword evidence="5 6" id="KW-0560">Oxidoreductase</keyword>
<dbReference type="InterPro" id="IPR036250">
    <property type="entry name" value="AcylCo_DH-like_C"/>
</dbReference>
<dbReference type="PANTHER" id="PTHR43884">
    <property type="entry name" value="ACYL-COA DEHYDROGENASE"/>
    <property type="match status" value="1"/>
</dbReference>
<dbReference type="Gene3D" id="1.20.140.10">
    <property type="entry name" value="Butyryl-CoA Dehydrogenase, subunit A, domain 3"/>
    <property type="match status" value="1"/>
</dbReference>
<dbReference type="PROSITE" id="PS00072">
    <property type="entry name" value="ACYL_COA_DH_1"/>
    <property type="match status" value="1"/>
</dbReference>
<dbReference type="SUPFAM" id="SSF47203">
    <property type="entry name" value="Acyl-CoA dehydrogenase C-terminal domain-like"/>
    <property type="match status" value="1"/>
</dbReference>
<organism evidence="10 11">
    <name type="scientific">Hyphomonas adhaerens MHS-3</name>
    <dbReference type="NCBI Taxonomy" id="1280949"/>
    <lineage>
        <taxon>Bacteria</taxon>
        <taxon>Pseudomonadati</taxon>
        <taxon>Pseudomonadota</taxon>
        <taxon>Alphaproteobacteria</taxon>
        <taxon>Hyphomonadales</taxon>
        <taxon>Hyphomonadaceae</taxon>
        <taxon>Hyphomonas</taxon>
    </lineage>
</organism>
<dbReference type="Proteomes" id="UP000027446">
    <property type="component" value="Unassembled WGS sequence"/>
</dbReference>
<dbReference type="Pfam" id="PF00441">
    <property type="entry name" value="Acyl-CoA_dh_1"/>
    <property type="match status" value="1"/>
</dbReference>
<dbReference type="Gene3D" id="2.40.110.10">
    <property type="entry name" value="Butyryl-CoA Dehydrogenase, subunit A, domain 2"/>
    <property type="match status" value="1"/>
</dbReference>
<keyword evidence="11" id="KW-1185">Reference proteome</keyword>
<evidence type="ECO:0000313" key="11">
    <source>
        <dbReference type="Proteomes" id="UP000027446"/>
    </source>
</evidence>
<dbReference type="STRING" id="1280949.HAD_10200"/>
<dbReference type="RefSeq" id="WP_051596113.1">
    <property type="nucleotide sequence ID" value="NZ_ARYH01000001.1"/>
</dbReference>
<evidence type="ECO:0000259" key="8">
    <source>
        <dbReference type="Pfam" id="PF02770"/>
    </source>
</evidence>
<comment type="cofactor">
    <cofactor evidence="1 6">
        <name>FAD</name>
        <dbReference type="ChEBI" id="CHEBI:57692"/>
    </cofactor>
</comment>
<dbReference type="eggNOG" id="COG1960">
    <property type="taxonomic scope" value="Bacteria"/>
</dbReference>
<keyword evidence="3 6" id="KW-0285">Flavoprotein</keyword>
<dbReference type="AlphaFoldDB" id="A0A069E9K7"/>
<evidence type="ECO:0000256" key="5">
    <source>
        <dbReference type="ARBA" id="ARBA00023002"/>
    </source>
</evidence>
<dbReference type="InterPro" id="IPR009100">
    <property type="entry name" value="AcylCoA_DH/oxidase_NM_dom_sf"/>
</dbReference>
<evidence type="ECO:0000256" key="1">
    <source>
        <dbReference type="ARBA" id="ARBA00001974"/>
    </source>
</evidence>
<evidence type="ECO:0000259" key="9">
    <source>
        <dbReference type="Pfam" id="PF02771"/>
    </source>
</evidence>
<evidence type="ECO:0000256" key="2">
    <source>
        <dbReference type="ARBA" id="ARBA00009347"/>
    </source>
</evidence>
<dbReference type="InterPro" id="IPR006091">
    <property type="entry name" value="Acyl-CoA_Oxase/DH_mid-dom"/>
</dbReference>
<feature type="domain" description="Acyl-CoA dehydrogenase/oxidase C-terminal" evidence="7">
    <location>
        <begin position="247"/>
        <end position="392"/>
    </location>
</feature>
<dbReference type="InterPro" id="IPR013786">
    <property type="entry name" value="AcylCoA_DH/ox_N"/>
</dbReference>
<evidence type="ECO:0000256" key="3">
    <source>
        <dbReference type="ARBA" id="ARBA00022630"/>
    </source>
</evidence>
<dbReference type="PIRSF" id="PIRSF016578">
    <property type="entry name" value="HsaA"/>
    <property type="match status" value="1"/>
</dbReference>
<comment type="caution">
    <text evidence="10">The sequence shown here is derived from an EMBL/GenBank/DDBJ whole genome shotgun (WGS) entry which is preliminary data.</text>
</comment>
<dbReference type="InterPro" id="IPR006089">
    <property type="entry name" value="Acyl-CoA_DH_CS"/>
</dbReference>
<keyword evidence="4 6" id="KW-0274">FAD</keyword>
<evidence type="ECO:0000313" key="10">
    <source>
        <dbReference type="EMBL" id="KCZ86051.1"/>
    </source>
</evidence>
<dbReference type="PANTHER" id="PTHR43884:SF12">
    <property type="entry name" value="ISOVALERYL-COA DEHYDROGENASE, MITOCHONDRIAL-RELATED"/>
    <property type="match status" value="1"/>
</dbReference>
<name>A0A069E9K7_9PROT</name>
<dbReference type="PATRIC" id="fig|1280949.3.peg.2087"/>
<dbReference type="Pfam" id="PF02770">
    <property type="entry name" value="Acyl-CoA_dh_M"/>
    <property type="match status" value="1"/>
</dbReference>
<dbReference type="Gene3D" id="1.10.540.10">
    <property type="entry name" value="Acyl-CoA dehydrogenase/oxidase, N-terminal domain"/>
    <property type="match status" value="1"/>
</dbReference>
<feature type="domain" description="Acyl-CoA oxidase/dehydrogenase middle" evidence="8">
    <location>
        <begin position="131"/>
        <end position="231"/>
    </location>
</feature>
<dbReference type="Pfam" id="PF02771">
    <property type="entry name" value="Acyl-CoA_dh_N"/>
    <property type="match status" value="1"/>
</dbReference>
<dbReference type="GO" id="GO:0003995">
    <property type="term" value="F:acyl-CoA dehydrogenase activity"/>
    <property type="evidence" value="ECO:0007669"/>
    <property type="project" value="InterPro"/>
</dbReference>
<feature type="domain" description="Acyl-CoA dehydrogenase/oxidase N-terminal" evidence="9">
    <location>
        <begin position="16"/>
        <end position="103"/>
    </location>
</feature>
<gene>
    <name evidence="10" type="ORF">HAD_10200</name>
</gene>
<protein>
    <submittedName>
        <fullName evidence="10">Butyryl-CoA dehydrogenase</fullName>
    </submittedName>
</protein>
<evidence type="ECO:0000256" key="6">
    <source>
        <dbReference type="RuleBase" id="RU362125"/>
    </source>
</evidence>
<dbReference type="InterPro" id="IPR009075">
    <property type="entry name" value="AcylCo_DH/oxidase_C"/>
</dbReference>
<dbReference type="EMBL" id="ARYH01000001">
    <property type="protein sequence ID" value="KCZ86051.1"/>
    <property type="molecule type" value="Genomic_DNA"/>
</dbReference>
<dbReference type="GO" id="GO:0050660">
    <property type="term" value="F:flavin adenine dinucleotide binding"/>
    <property type="evidence" value="ECO:0007669"/>
    <property type="project" value="InterPro"/>
</dbReference>
<dbReference type="InterPro" id="IPR046373">
    <property type="entry name" value="Acyl-CoA_Oxase/DH_mid-dom_sf"/>
</dbReference>
<evidence type="ECO:0000256" key="4">
    <source>
        <dbReference type="ARBA" id="ARBA00022827"/>
    </source>
</evidence>
<dbReference type="FunFam" id="1.20.140.10:FF:000001">
    <property type="entry name" value="Acyl-CoA dehydrogenase"/>
    <property type="match status" value="1"/>
</dbReference>
<dbReference type="InterPro" id="IPR037069">
    <property type="entry name" value="AcylCoA_DH/ox_N_sf"/>
</dbReference>
<evidence type="ECO:0000259" key="7">
    <source>
        <dbReference type="Pfam" id="PF00441"/>
    </source>
</evidence>